<dbReference type="AlphaFoldDB" id="A0A2V2N0U1"/>
<dbReference type="EMBL" id="QGMY01000007">
    <property type="protein sequence ID" value="PWR72175.1"/>
    <property type="molecule type" value="Genomic_DNA"/>
</dbReference>
<feature type="compositionally biased region" description="Low complexity" evidence="1">
    <location>
        <begin position="288"/>
        <end position="304"/>
    </location>
</feature>
<protein>
    <submittedName>
        <fullName evidence="2">Uncharacterized protein</fullName>
    </submittedName>
</protein>
<keyword evidence="3" id="KW-1185">Reference proteome</keyword>
<comment type="caution">
    <text evidence="2">The sequence shown here is derived from an EMBL/GenBank/DDBJ whole genome shotgun (WGS) entry which is preliminary data.</text>
</comment>
<evidence type="ECO:0000313" key="2">
    <source>
        <dbReference type="EMBL" id="PWR72175.1"/>
    </source>
</evidence>
<evidence type="ECO:0000313" key="3">
    <source>
        <dbReference type="Proteomes" id="UP000245657"/>
    </source>
</evidence>
<dbReference type="GeneID" id="97547955"/>
<dbReference type="RefSeq" id="WP_109968664.1">
    <property type="nucleotide sequence ID" value="NZ_CP176093.1"/>
</dbReference>
<accession>A0A2V2N0U1</accession>
<name>A0A2V2N0U1_9EURY</name>
<sequence length="432" mass="47138">MGCKGPEIQRNPDMLLVLVKAHAVLMQNQRERSESENMVIINATVEDFRSACRLYTALNGTDGGQQSKLTRRESELVEAIRTRGQGEITISEMQHITGWSYSVIHKMLHGSVSRGHQYSGLLEKCPAISVCDRTLVTDEGGLNAAHRRSKAYAWDPYVYDCWIPDDGCWLDGYGPGDMNWKDPSGGDANGDGRITKDSTIVSGDGSGLEEDNLSNNKIISTHNGESVSMKEGIGERSSVCTHIRELSGSASVDQSTQSDDADCPVLKSGDDSCSHEIRNLPAAASVRSPGSENSEGSGSLPLSGIRSEEFTSITGGFGTGPCDCCGSKWVNYQERMTSARLKEAPRMNRKICNKCYERVLKAESLQVRVLPGVLNPELMTRVSKDLGKCEVCGRQKATWQDPETKTVICEICYQNLPGIREAADEKNADSVV</sequence>
<feature type="region of interest" description="Disordered" evidence="1">
    <location>
        <begin position="282"/>
        <end position="304"/>
    </location>
</feature>
<organism evidence="2 3">
    <name type="scientific">Methanospirillum lacunae</name>
    <dbReference type="NCBI Taxonomy" id="668570"/>
    <lineage>
        <taxon>Archaea</taxon>
        <taxon>Methanobacteriati</taxon>
        <taxon>Methanobacteriota</taxon>
        <taxon>Stenosarchaea group</taxon>
        <taxon>Methanomicrobia</taxon>
        <taxon>Methanomicrobiales</taxon>
        <taxon>Methanospirillaceae</taxon>
        <taxon>Methanospirillum</taxon>
    </lineage>
</organism>
<dbReference type="Proteomes" id="UP000245657">
    <property type="component" value="Unassembled WGS sequence"/>
</dbReference>
<proteinExistence type="predicted"/>
<gene>
    <name evidence="2" type="ORF">DK846_09315</name>
</gene>
<reference evidence="2 3" key="1">
    <citation type="submission" date="2018-05" db="EMBL/GenBank/DDBJ databases">
        <title>Draft genome of Methanospirillum lacunae Ki8-1.</title>
        <authorList>
            <person name="Dueholm M.S."/>
            <person name="Nielsen P.H."/>
            <person name="Bakmann L.F."/>
            <person name="Otzen D.E."/>
        </authorList>
    </citation>
    <scope>NUCLEOTIDE SEQUENCE [LARGE SCALE GENOMIC DNA]</scope>
    <source>
        <strain evidence="2 3">Ki8-1</strain>
    </source>
</reference>
<dbReference type="OrthoDB" id="118148at2157"/>
<evidence type="ECO:0000256" key="1">
    <source>
        <dbReference type="SAM" id="MobiDB-lite"/>
    </source>
</evidence>